<name>A0A8J2QXJ0_9NEOP</name>
<sequence length="264" mass="29659">MARVEDILEVHKNIAESLGNRMAEFEKQLKSTSNTEGNRNSLDKLASEFKEFKASVWNILDLLRTLVTNLSSQIDDIDNTSRRNALLFGGIQEAEGENLVSTVLGTIQVLMGIPDLQPGVIQYCHRIGSKSERAPRPIVVRFNDLKVKSLIWSSKKKLKSSPVVLSEFLTKVRQSLFTKARKRFGITNTWTLNGNIYIKLPNNERRRVTTQEDFDECLKMFPSPSPSSHSVVKPASSALPRVSPSGLPDASKKPLTRRNLVKKQ</sequence>
<dbReference type="EMBL" id="CAKASE010000068">
    <property type="protein sequence ID" value="CAG9572680.1"/>
    <property type="molecule type" value="Genomic_DNA"/>
</dbReference>
<feature type="region of interest" description="Disordered" evidence="2">
    <location>
        <begin position="221"/>
        <end position="264"/>
    </location>
</feature>
<dbReference type="AlphaFoldDB" id="A0A8J2QXJ0"/>
<keyword evidence="1" id="KW-0175">Coiled coil</keyword>
<reference evidence="3" key="1">
    <citation type="submission" date="2021-09" db="EMBL/GenBank/DDBJ databases">
        <authorList>
            <person name="Martin H S."/>
        </authorList>
    </citation>
    <scope>NUCLEOTIDE SEQUENCE</scope>
</reference>
<organism evidence="3 4">
    <name type="scientific">Danaus chrysippus</name>
    <name type="common">African queen</name>
    <dbReference type="NCBI Taxonomy" id="151541"/>
    <lineage>
        <taxon>Eukaryota</taxon>
        <taxon>Metazoa</taxon>
        <taxon>Ecdysozoa</taxon>
        <taxon>Arthropoda</taxon>
        <taxon>Hexapoda</taxon>
        <taxon>Insecta</taxon>
        <taxon>Pterygota</taxon>
        <taxon>Neoptera</taxon>
        <taxon>Endopterygota</taxon>
        <taxon>Lepidoptera</taxon>
        <taxon>Glossata</taxon>
        <taxon>Ditrysia</taxon>
        <taxon>Papilionoidea</taxon>
        <taxon>Nymphalidae</taxon>
        <taxon>Danainae</taxon>
        <taxon>Danaini</taxon>
        <taxon>Danaina</taxon>
        <taxon>Danaus</taxon>
        <taxon>Anosia</taxon>
    </lineage>
</organism>
<feature type="compositionally biased region" description="Low complexity" evidence="2">
    <location>
        <begin position="226"/>
        <end position="238"/>
    </location>
</feature>
<dbReference type="Gene3D" id="3.30.70.1820">
    <property type="entry name" value="L1 transposable element, RRM domain"/>
    <property type="match status" value="1"/>
</dbReference>
<evidence type="ECO:0000256" key="2">
    <source>
        <dbReference type="SAM" id="MobiDB-lite"/>
    </source>
</evidence>
<evidence type="ECO:0000313" key="4">
    <source>
        <dbReference type="Proteomes" id="UP000789524"/>
    </source>
</evidence>
<gene>
    <name evidence="3" type="ORF">DCHRY22_LOCUS10199</name>
</gene>
<feature type="compositionally biased region" description="Basic residues" evidence="2">
    <location>
        <begin position="254"/>
        <end position="264"/>
    </location>
</feature>
<feature type="coiled-coil region" evidence="1">
    <location>
        <begin position="8"/>
        <end position="35"/>
    </location>
</feature>
<keyword evidence="4" id="KW-1185">Reference proteome</keyword>
<proteinExistence type="predicted"/>
<comment type="caution">
    <text evidence="3">The sequence shown here is derived from an EMBL/GenBank/DDBJ whole genome shotgun (WGS) entry which is preliminary data.</text>
</comment>
<protein>
    <submittedName>
        <fullName evidence="3">(African queen) hypothetical protein</fullName>
    </submittedName>
</protein>
<evidence type="ECO:0000256" key="1">
    <source>
        <dbReference type="SAM" id="Coils"/>
    </source>
</evidence>
<dbReference type="OrthoDB" id="6923580at2759"/>
<accession>A0A8J2QXJ0</accession>
<evidence type="ECO:0000313" key="3">
    <source>
        <dbReference type="EMBL" id="CAG9572680.1"/>
    </source>
</evidence>
<dbReference type="Proteomes" id="UP000789524">
    <property type="component" value="Unassembled WGS sequence"/>
</dbReference>